<dbReference type="Proteomes" id="UP000319976">
    <property type="component" value="Chromosome"/>
</dbReference>
<name>A0A517T6R2_9PLAN</name>
<keyword evidence="3" id="KW-1185">Reference proteome</keyword>
<evidence type="ECO:0000313" key="2">
    <source>
        <dbReference type="EMBL" id="QDT64063.1"/>
    </source>
</evidence>
<dbReference type="Pfam" id="PF08878">
    <property type="entry name" value="HamA"/>
    <property type="match status" value="1"/>
</dbReference>
<evidence type="ECO:0000313" key="3">
    <source>
        <dbReference type="Proteomes" id="UP000319976"/>
    </source>
</evidence>
<gene>
    <name evidence="2" type="ORF">V22_12940</name>
</gene>
<reference evidence="2 3" key="1">
    <citation type="submission" date="2019-02" db="EMBL/GenBank/DDBJ databases">
        <title>Deep-cultivation of Planctomycetes and their phenomic and genomic characterization uncovers novel biology.</title>
        <authorList>
            <person name="Wiegand S."/>
            <person name="Jogler M."/>
            <person name="Boedeker C."/>
            <person name="Pinto D."/>
            <person name="Vollmers J."/>
            <person name="Rivas-Marin E."/>
            <person name="Kohn T."/>
            <person name="Peeters S.H."/>
            <person name="Heuer A."/>
            <person name="Rast P."/>
            <person name="Oberbeckmann S."/>
            <person name="Bunk B."/>
            <person name="Jeske O."/>
            <person name="Meyerdierks A."/>
            <person name="Storesund J.E."/>
            <person name="Kallscheuer N."/>
            <person name="Luecker S."/>
            <person name="Lage O.M."/>
            <person name="Pohl T."/>
            <person name="Merkel B.J."/>
            <person name="Hornburger P."/>
            <person name="Mueller R.-W."/>
            <person name="Bruemmer F."/>
            <person name="Labrenz M."/>
            <person name="Spormann A.M."/>
            <person name="Op den Camp H."/>
            <person name="Overmann J."/>
            <person name="Amann R."/>
            <person name="Jetten M.S.M."/>
            <person name="Mascher T."/>
            <person name="Medema M.H."/>
            <person name="Devos D.P."/>
            <person name="Kaster A.-K."/>
            <person name="Ovreas L."/>
            <person name="Rohde M."/>
            <person name="Galperin M.Y."/>
            <person name="Jogler C."/>
        </authorList>
    </citation>
    <scope>NUCLEOTIDE SEQUENCE [LARGE SCALE GENOMIC DNA]</scope>
    <source>
        <strain evidence="2 3">V22</strain>
    </source>
</reference>
<dbReference type="AlphaFoldDB" id="A0A517T6R2"/>
<feature type="domain" description="Anti-bacteriophage protein A/HamA C-terminal" evidence="1">
    <location>
        <begin position="16"/>
        <end position="285"/>
    </location>
</feature>
<protein>
    <recommendedName>
        <fullName evidence="1">Anti-bacteriophage protein A/HamA C-terminal domain-containing protein</fullName>
    </recommendedName>
</protein>
<organism evidence="2 3">
    <name type="scientific">Calycomorphotria hydatis</name>
    <dbReference type="NCBI Taxonomy" id="2528027"/>
    <lineage>
        <taxon>Bacteria</taxon>
        <taxon>Pseudomonadati</taxon>
        <taxon>Planctomycetota</taxon>
        <taxon>Planctomycetia</taxon>
        <taxon>Planctomycetales</taxon>
        <taxon>Planctomycetaceae</taxon>
        <taxon>Calycomorphotria</taxon>
    </lineage>
</organism>
<dbReference type="KEGG" id="chya:V22_12940"/>
<proteinExistence type="predicted"/>
<sequence>MVSIDTTLPLPFLDVRVHDIAQVPGLTALCAGYELGEWRSDQLSSHVIEWLPDFALSRKELESLGPHNIVRLLTRAAQVVYNTHTAKPSYAAKGGELGELLLHIAVRQVFTSVPAISKFYYKDSPNDPVKGFDAVHVVMSDKDLQLWLGEVKFYKSINNAIKDVVEELAKHTAREYLRSEFIAITNKIDDNWQHAERLKKLIDKTVSLDTVFDSVVIPVLLSYESKVTQSHSAISNKFLSELEKEVRTNHKNFSGKSLPENVGIHLFLFPMKDKMALVNAFNKRLAACQSI</sequence>
<accession>A0A517T6R2</accession>
<dbReference type="InterPro" id="IPR014976">
    <property type="entry name" value="AbpA_HamA_C"/>
</dbReference>
<evidence type="ECO:0000259" key="1">
    <source>
        <dbReference type="Pfam" id="PF08878"/>
    </source>
</evidence>
<dbReference type="OrthoDB" id="785623at2"/>
<dbReference type="EMBL" id="CP036316">
    <property type="protein sequence ID" value="QDT64063.1"/>
    <property type="molecule type" value="Genomic_DNA"/>
</dbReference>